<dbReference type="RefSeq" id="WP_378594050.1">
    <property type="nucleotide sequence ID" value="NZ_JBHSKD010000030.1"/>
</dbReference>
<dbReference type="Pfam" id="PF01844">
    <property type="entry name" value="HNH"/>
    <property type="match status" value="1"/>
</dbReference>
<dbReference type="InterPro" id="IPR002711">
    <property type="entry name" value="HNH"/>
</dbReference>
<dbReference type="EMBL" id="JBHSKD010000030">
    <property type="protein sequence ID" value="MFC5179655.1"/>
    <property type="molecule type" value="Genomic_DNA"/>
</dbReference>
<keyword evidence="2" id="KW-0255">Endonuclease</keyword>
<dbReference type="Gene3D" id="1.10.30.50">
    <property type="match status" value="1"/>
</dbReference>
<evidence type="ECO:0000313" key="2">
    <source>
        <dbReference type="EMBL" id="MFC5179655.1"/>
    </source>
</evidence>
<accession>A0ABW0BRD5</accession>
<dbReference type="GO" id="GO:0004519">
    <property type="term" value="F:endonuclease activity"/>
    <property type="evidence" value="ECO:0007669"/>
    <property type="project" value="UniProtKB-KW"/>
</dbReference>
<evidence type="ECO:0000313" key="3">
    <source>
        <dbReference type="Proteomes" id="UP001596087"/>
    </source>
</evidence>
<keyword evidence="3" id="KW-1185">Reference proteome</keyword>
<comment type="caution">
    <text evidence="2">The sequence shown here is derived from an EMBL/GenBank/DDBJ whole genome shotgun (WGS) entry which is preliminary data.</text>
</comment>
<keyword evidence="2" id="KW-0378">Hydrolase</keyword>
<keyword evidence="2" id="KW-0540">Nuclease</keyword>
<feature type="domain" description="HNH nuclease" evidence="1">
    <location>
        <begin position="48"/>
        <end position="100"/>
    </location>
</feature>
<dbReference type="SMART" id="SM00507">
    <property type="entry name" value="HNHc"/>
    <property type="match status" value="1"/>
</dbReference>
<protein>
    <submittedName>
        <fullName evidence="2">HNH endonuclease signature motif containing protein</fullName>
    </submittedName>
</protein>
<dbReference type="CDD" id="cd00085">
    <property type="entry name" value="HNHc"/>
    <property type="match status" value="1"/>
</dbReference>
<dbReference type="Proteomes" id="UP001596087">
    <property type="component" value="Unassembled WGS sequence"/>
</dbReference>
<dbReference type="InterPro" id="IPR003615">
    <property type="entry name" value="HNH_nuc"/>
</dbReference>
<gene>
    <name evidence="2" type="ORF">ACFPGP_23485</name>
</gene>
<evidence type="ECO:0000259" key="1">
    <source>
        <dbReference type="SMART" id="SM00507"/>
    </source>
</evidence>
<name>A0ABW0BRD5_9ACTN</name>
<sequence>MGRVGTTHTPVTADTIRTWCGTADHLVIKPVIDLHDHIHVDAYEVPDRIKEHLTLRDHTCVFPWCTRPAQSCDTDHVHPFESGGETSTDNTAPLCRRHHRAKAHGRWKLTALSPGSYLWRTPHGLHLRRDHTGTTLLPTSGHT</sequence>
<proteinExistence type="predicted"/>
<organism evidence="2 3">
    <name type="scientific">Nocardioides taihuensis</name>
    <dbReference type="NCBI Taxonomy" id="1835606"/>
    <lineage>
        <taxon>Bacteria</taxon>
        <taxon>Bacillati</taxon>
        <taxon>Actinomycetota</taxon>
        <taxon>Actinomycetes</taxon>
        <taxon>Propionibacteriales</taxon>
        <taxon>Nocardioidaceae</taxon>
        <taxon>Nocardioides</taxon>
    </lineage>
</organism>
<reference evidence="3" key="1">
    <citation type="journal article" date="2019" name="Int. J. Syst. Evol. Microbiol.">
        <title>The Global Catalogue of Microorganisms (GCM) 10K type strain sequencing project: providing services to taxonomists for standard genome sequencing and annotation.</title>
        <authorList>
            <consortium name="The Broad Institute Genomics Platform"/>
            <consortium name="The Broad Institute Genome Sequencing Center for Infectious Disease"/>
            <person name="Wu L."/>
            <person name="Ma J."/>
        </authorList>
    </citation>
    <scope>NUCLEOTIDE SEQUENCE [LARGE SCALE GENOMIC DNA]</scope>
    <source>
        <strain evidence="3">DFY41</strain>
    </source>
</reference>